<keyword evidence="2" id="KW-0805">Transcription regulation</keyword>
<dbReference type="Pfam" id="PF00126">
    <property type="entry name" value="HTH_1"/>
    <property type="match status" value="1"/>
</dbReference>
<dbReference type="Proteomes" id="UP000267418">
    <property type="component" value="Unassembled WGS sequence"/>
</dbReference>
<comment type="caution">
    <text evidence="6">The sequence shown here is derived from an EMBL/GenBank/DDBJ whole genome shotgun (WGS) entry which is preliminary data.</text>
</comment>
<dbReference type="InterPro" id="IPR058163">
    <property type="entry name" value="LysR-type_TF_proteobact-type"/>
</dbReference>
<dbReference type="PANTHER" id="PTHR30537:SF1">
    <property type="entry name" value="HTH-TYPE TRANSCRIPTIONAL REGULATOR PGRR"/>
    <property type="match status" value="1"/>
</dbReference>
<evidence type="ECO:0000256" key="2">
    <source>
        <dbReference type="ARBA" id="ARBA00023015"/>
    </source>
</evidence>
<dbReference type="InterPro" id="IPR005119">
    <property type="entry name" value="LysR_subst-bd"/>
</dbReference>
<dbReference type="PROSITE" id="PS50931">
    <property type="entry name" value="HTH_LYSR"/>
    <property type="match status" value="1"/>
</dbReference>
<dbReference type="RefSeq" id="WP_126470362.1">
    <property type="nucleotide sequence ID" value="NZ_RXOE01000002.1"/>
</dbReference>
<dbReference type="SUPFAM" id="SSF46785">
    <property type="entry name" value="Winged helix' DNA-binding domain"/>
    <property type="match status" value="1"/>
</dbReference>
<dbReference type="Pfam" id="PF03466">
    <property type="entry name" value="LysR_substrate"/>
    <property type="match status" value="1"/>
</dbReference>
<dbReference type="Gene3D" id="1.10.10.10">
    <property type="entry name" value="Winged helix-like DNA-binding domain superfamily/Winged helix DNA-binding domain"/>
    <property type="match status" value="1"/>
</dbReference>
<protein>
    <submittedName>
        <fullName evidence="6">LysR family transcriptional regulator</fullName>
    </submittedName>
</protein>
<reference evidence="6 7" key="1">
    <citation type="submission" date="2018-12" db="EMBL/GenBank/DDBJ databases">
        <title>The genome of Variovorax gossypii DSM 100435.</title>
        <authorList>
            <person name="Gao J."/>
            <person name="Sun J."/>
        </authorList>
    </citation>
    <scope>NUCLEOTIDE SEQUENCE [LARGE SCALE GENOMIC DNA]</scope>
    <source>
        <strain evidence="6 7">DSM 100435</strain>
    </source>
</reference>
<evidence type="ECO:0000313" key="6">
    <source>
        <dbReference type="EMBL" id="RTQ35178.1"/>
    </source>
</evidence>
<evidence type="ECO:0000256" key="3">
    <source>
        <dbReference type="ARBA" id="ARBA00023125"/>
    </source>
</evidence>
<feature type="domain" description="HTH lysR-type" evidence="5">
    <location>
        <begin position="1"/>
        <end position="61"/>
    </location>
</feature>
<name>A0A431TNQ4_9BURK</name>
<keyword evidence="4" id="KW-0804">Transcription</keyword>
<evidence type="ECO:0000256" key="1">
    <source>
        <dbReference type="ARBA" id="ARBA00009437"/>
    </source>
</evidence>
<evidence type="ECO:0000259" key="5">
    <source>
        <dbReference type="PROSITE" id="PS50931"/>
    </source>
</evidence>
<comment type="similarity">
    <text evidence="1">Belongs to the LysR transcriptional regulatory family.</text>
</comment>
<dbReference type="GO" id="GO:0006351">
    <property type="term" value="P:DNA-templated transcription"/>
    <property type="evidence" value="ECO:0007669"/>
    <property type="project" value="TreeGrafter"/>
</dbReference>
<accession>A0A431TNQ4</accession>
<dbReference type="Gene3D" id="3.40.190.290">
    <property type="match status" value="1"/>
</dbReference>
<evidence type="ECO:0000256" key="4">
    <source>
        <dbReference type="ARBA" id="ARBA00023163"/>
    </source>
</evidence>
<keyword evidence="7" id="KW-1185">Reference proteome</keyword>
<proteinExistence type="inferred from homology"/>
<keyword evidence="3" id="KW-0238">DNA-binding</keyword>
<evidence type="ECO:0000313" key="7">
    <source>
        <dbReference type="Proteomes" id="UP000267418"/>
    </source>
</evidence>
<dbReference type="GO" id="GO:0043565">
    <property type="term" value="F:sequence-specific DNA binding"/>
    <property type="evidence" value="ECO:0007669"/>
    <property type="project" value="TreeGrafter"/>
</dbReference>
<dbReference type="AlphaFoldDB" id="A0A431TNQ4"/>
<dbReference type="PANTHER" id="PTHR30537">
    <property type="entry name" value="HTH-TYPE TRANSCRIPTIONAL REGULATOR"/>
    <property type="match status" value="1"/>
</dbReference>
<gene>
    <name evidence="6" type="ORF">EJP69_12395</name>
</gene>
<dbReference type="InterPro" id="IPR036388">
    <property type="entry name" value="WH-like_DNA-bd_sf"/>
</dbReference>
<sequence>MDRTLLPHLAIVLAVHRRGGFAAAAAELGMSASAVSHAVRAVEDHLGQPLFARTTRSVRLTEAGVGFIAMLAPAMGEIADAVDRFGESSGRVGGVLRINAPHVALPLVMTPLVAEMSRRHPELVIEITCDDGLADIVASGHDAGVRLGHTVAQDMVAVRLTPPFQAIMVATPRYLELAGEPRDIEALQQHNCIGFRFVTSGGVYAWDLRDEGGAHVSVEVPGTVRVTDALYARELALADVGIAYIFEPLVRAELREGRLRRLLPRSAFEEPGLFLYFPRRAAQAPKLRAFVDLAREMLEKEASGQPEPR</sequence>
<dbReference type="OrthoDB" id="9813056at2"/>
<dbReference type="GO" id="GO:0003700">
    <property type="term" value="F:DNA-binding transcription factor activity"/>
    <property type="evidence" value="ECO:0007669"/>
    <property type="project" value="InterPro"/>
</dbReference>
<organism evidence="6 7">
    <name type="scientific">Variovorax gossypii</name>
    <dbReference type="NCBI Taxonomy" id="1679495"/>
    <lineage>
        <taxon>Bacteria</taxon>
        <taxon>Pseudomonadati</taxon>
        <taxon>Pseudomonadota</taxon>
        <taxon>Betaproteobacteria</taxon>
        <taxon>Burkholderiales</taxon>
        <taxon>Comamonadaceae</taxon>
        <taxon>Variovorax</taxon>
    </lineage>
</organism>
<dbReference type="InterPro" id="IPR036390">
    <property type="entry name" value="WH_DNA-bd_sf"/>
</dbReference>
<dbReference type="EMBL" id="RXOE01000002">
    <property type="protein sequence ID" value="RTQ35178.1"/>
    <property type="molecule type" value="Genomic_DNA"/>
</dbReference>
<dbReference type="SUPFAM" id="SSF53850">
    <property type="entry name" value="Periplasmic binding protein-like II"/>
    <property type="match status" value="1"/>
</dbReference>
<dbReference type="InterPro" id="IPR000847">
    <property type="entry name" value="LysR_HTH_N"/>
</dbReference>